<dbReference type="AlphaFoldDB" id="A0A1G6YDA2"/>
<dbReference type="Proteomes" id="UP000199501">
    <property type="component" value="Unassembled WGS sequence"/>
</dbReference>
<organism evidence="2 3">
    <name type="scientific">Actinokineospora iranica</name>
    <dbReference type="NCBI Taxonomy" id="1271860"/>
    <lineage>
        <taxon>Bacteria</taxon>
        <taxon>Bacillati</taxon>
        <taxon>Actinomycetota</taxon>
        <taxon>Actinomycetes</taxon>
        <taxon>Pseudonocardiales</taxon>
        <taxon>Pseudonocardiaceae</taxon>
        <taxon>Actinokineospora</taxon>
    </lineage>
</organism>
<accession>A0A1G6YDA2</accession>
<evidence type="ECO:0000313" key="2">
    <source>
        <dbReference type="EMBL" id="SDD88359.1"/>
    </source>
</evidence>
<keyword evidence="3" id="KW-1185">Reference proteome</keyword>
<feature type="compositionally biased region" description="Pro residues" evidence="1">
    <location>
        <begin position="99"/>
        <end position="111"/>
    </location>
</feature>
<feature type="region of interest" description="Disordered" evidence="1">
    <location>
        <begin position="97"/>
        <end position="129"/>
    </location>
</feature>
<sequence length="129" mass="14620">MHTLITLDADYWLGEFRRRRWQLHPAEAATEPRAVFAAVLTWPSVHDVVIVWDETTAIAYRTPRGPGLSEFAPTHVVAEYSGPATWVLRWILTLSPPGNEIPPLRPVPPDFALPKRRRQSGSYPRATAR</sequence>
<evidence type="ECO:0000313" key="3">
    <source>
        <dbReference type="Proteomes" id="UP000199501"/>
    </source>
</evidence>
<gene>
    <name evidence="2" type="ORF">SAMN05216174_12125</name>
</gene>
<dbReference type="EMBL" id="FMZZ01000021">
    <property type="protein sequence ID" value="SDD88359.1"/>
    <property type="molecule type" value="Genomic_DNA"/>
</dbReference>
<dbReference type="STRING" id="1271860.SAMN05216174_12125"/>
<proteinExistence type="predicted"/>
<reference evidence="3" key="1">
    <citation type="submission" date="2016-10" db="EMBL/GenBank/DDBJ databases">
        <authorList>
            <person name="Varghese N."/>
            <person name="Submissions S."/>
        </authorList>
    </citation>
    <scope>NUCLEOTIDE SEQUENCE [LARGE SCALE GENOMIC DNA]</scope>
    <source>
        <strain evidence="3">IBRC-M 10403</strain>
    </source>
</reference>
<name>A0A1G6YDA2_9PSEU</name>
<evidence type="ECO:0000256" key="1">
    <source>
        <dbReference type="SAM" id="MobiDB-lite"/>
    </source>
</evidence>
<protein>
    <submittedName>
        <fullName evidence="2">Uncharacterized protein</fullName>
    </submittedName>
</protein>